<comment type="caution">
    <text evidence="2">The sequence shown here is derived from an EMBL/GenBank/DDBJ whole genome shotgun (WGS) entry which is preliminary data.</text>
</comment>
<name>A0AAV3Q2W1_LITER</name>
<gene>
    <name evidence="2" type="ORF">LIER_14203</name>
</gene>
<sequence length="83" mass="9012">MCKSRMLAAALVIKAYEEEPLRLEAEILLKKDLVSDLQAKIQALRTTVPSSVNDPATTYTTAPDADPEAILADDPGETLQSRV</sequence>
<proteinExistence type="predicted"/>
<feature type="compositionally biased region" description="Low complexity" evidence="1">
    <location>
        <begin position="54"/>
        <end position="64"/>
    </location>
</feature>
<dbReference type="AlphaFoldDB" id="A0AAV3Q2W1"/>
<accession>A0AAV3Q2W1</accession>
<evidence type="ECO:0000313" key="2">
    <source>
        <dbReference type="EMBL" id="GAA0156798.1"/>
    </source>
</evidence>
<evidence type="ECO:0000256" key="1">
    <source>
        <dbReference type="SAM" id="MobiDB-lite"/>
    </source>
</evidence>
<organism evidence="2 3">
    <name type="scientific">Lithospermum erythrorhizon</name>
    <name type="common">Purple gromwell</name>
    <name type="synonym">Lithospermum officinale var. erythrorhizon</name>
    <dbReference type="NCBI Taxonomy" id="34254"/>
    <lineage>
        <taxon>Eukaryota</taxon>
        <taxon>Viridiplantae</taxon>
        <taxon>Streptophyta</taxon>
        <taxon>Embryophyta</taxon>
        <taxon>Tracheophyta</taxon>
        <taxon>Spermatophyta</taxon>
        <taxon>Magnoliopsida</taxon>
        <taxon>eudicotyledons</taxon>
        <taxon>Gunneridae</taxon>
        <taxon>Pentapetalae</taxon>
        <taxon>asterids</taxon>
        <taxon>lamiids</taxon>
        <taxon>Boraginales</taxon>
        <taxon>Boraginaceae</taxon>
        <taxon>Boraginoideae</taxon>
        <taxon>Lithospermeae</taxon>
        <taxon>Lithospermum</taxon>
    </lineage>
</organism>
<keyword evidence="3" id="KW-1185">Reference proteome</keyword>
<evidence type="ECO:0000313" key="3">
    <source>
        <dbReference type="Proteomes" id="UP001454036"/>
    </source>
</evidence>
<dbReference type="EMBL" id="BAABME010002949">
    <property type="protein sequence ID" value="GAA0156798.1"/>
    <property type="molecule type" value="Genomic_DNA"/>
</dbReference>
<dbReference type="Proteomes" id="UP001454036">
    <property type="component" value="Unassembled WGS sequence"/>
</dbReference>
<protein>
    <submittedName>
        <fullName evidence="2">Uncharacterized protein</fullName>
    </submittedName>
</protein>
<reference evidence="2 3" key="1">
    <citation type="submission" date="2024-01" db="EMBL/GenBank/DDBJ databases">
        <title>The complete chloroplast genome sequence of Lithospermum erythrorhizon: insights into the phylogenetic relationship among Boraginaceae species and the maternal lineages of purple gromwells.</title>
        <authorList>
            <person name="Okada T."/>
            <person name="Watanabe K."/>
        </authorList>
    </citation>
    <scope>NUCLEOTIDE SEQUENCE [LARGE SCALE GENOMIC DNA]</scope>
</reference>
<feature type="region of interest" description="Disordered" evidence="1">
    <location>
        <begin position="50"/>
        <end position="83"/>
    </location>
</feature>